<dbReference type="InterPro" id="IPR001849">
    <property type="entry name" value="PH_domain"/>
</dbReference>
<evidence type="ECO:0000259" key="2">
    <source>
        <dbReference type="PROSITE" id="PS50003"/>
    </source>
</evidence>
<dbReference type="Pfam" id="PF00169">
    <property type="entry name" value="PH"/>
    <property type="match status" value="1"/>
</dbReference>
<evidence type="ECO:0000256" key="1">
    <source>
        <dbReference type="SAM" id="MobiDB-lite"/>
    </source>
</evidence>
<reference evidence="3" key="1">
    <citation type="submission" date="2020-12" db="EMBL/GenBank/DDBJ databases">
        <title>Metabolic potential, ecology and presence of endohyphal bacteria is reflected in genomic diversity of Mucoromycotina.</title>
        <authorList>
            <person name="Muszewska A."/>
            <person name="Okrasinska A."/>
            <person name="Steczkiewicz K."/>
            <person name="Drgas O."/>
            <person name="Orlowska M."/>
            <person name="Perlinska-Lenart U."/>
            <person name="Aleksandrzak-Piekarczyk T."/>
            <person name="Szatraj K."/>
            <person name="Zielenkiewicz U."/>
            <person name="Pilsyk S."/>
            <person name="Malc E."/>
            <person name="Mieczkowski P."/>
            <person name="Kruszewska J.S."/>
            <person name="Biernat P."/>
            <person name="Pawlowska J."/>
        </authorList>
    </citation>
    <scope>NUCLEOTIDE SEQUENCE</scope>
    <source>
        <strain evidence="3">WA0000017839</strain>
    </source>
</reference>
<feature type="domain" description="PH" evidence="2">
    <location>
        <begin position="23"/>
        <end position="132"/>
    </location>
</feature>
<dbReference type="CDD" id="cd00821">
    <property type="entry name" value="PH"/>
    <property type="match status" value="1"/>
</dbReference>
<keyword evidence="4" id="KW-1185">Reference proteome</keyword>
<gene>
    <name evidence="3" type="ORF">INT47_006163</name>
</gene>
<dbReference type="PROSITE" id="PS50003">
    <property type="entry name" value="PH_DOMAIN"/>
    <property type="match status" value="1"/>
</dbReference>
<organism evidence="3 4">
    <name type="scientific">Mucor saturninus</name>
    <dbReference type="NCBI Taxonomy" id="64648"/>
    <lineage>
        <taxon>Eukaryota</taxon>
        <taxon>Fungi</taxon>
        <taxon>Fungi incertae sedis</taxon>
        <taxon>Mucoromycota</taxon>
        <taxon>Mucoromycotina</taxon>
        <taxon>Mucoromycetes</taxon>
        <taxon>Mucorales</taxon>
        <taxon>Mucorineae</taxon>
        <taxon>Mucoraceae</taxon>
        <taxon>Mucor</taxon>
    </lineage>
</organism>
<accession>A0A8H7RC95</accession>
<comment type="caution">
    <text evidence="3">The sequence shown here is derived from an EMBL/GenBank/DDBJ whole genome shotgun (WGS) entry which is preliminary data.</text>
</comment>
<dbReference type="InterPro" id="IPR051707">
    <property type="entry name" value="PI-Interact_SigTrans_Reg"/>
</dbReference>
<proteinExistence type="predicted"/>
<dbReference type="PANTHER" id="PTHR14336">
    <property type="entry name" value="TANDEM PH DOMAIN CONTAINING PROTEIN"/>
    <property type="match status" value="1"/>
</dbReference>
<feature type="region of interest" description="Disordered" evidence="1">
    <location>
        <begin position="1"/>
        <end position="20"/>
    </location>
</feature>
<dbReference type="SMART" id="SM00233">
    <property type="entry name" value="PH"/>
    <property type="match status" value="1"/>
</dbReference>
<dbReference type="InterPro" id="IPR011993">
    <property type="entry name" value="PH-like_dom_sf"/>
</dbReference>
<dbReference type="EMBL" id="JAEPRD010000020">
    <property type="protein sequence ID" value="KAG2208307.1"/>
    <property type="molecule type" value="Genomic_DNA"/>
</dbReference>
<sequence>MPFRSTAPIPSVKTANKSAPPSTIRLKGWLNKQKHGKCKAWLKRYFVLYGEELRYYKNKNDTNALAVISLDHYSLVANAQPLTSMNQKQWRYHTFCLVSDDDTKFDWPDYFLQAENDCERADWVDSLHDHVSQSKSVLEKWLERLDMPAEEITVMTSIYSHDDIDPSQEKASVLSSVNLPPPLHHQKSNESFGTLATHSSLSVDAESNKRRPSDFTASRSTELITGKLFSTKIFNWSRTKSSASSVTSSARSISTSIIENQSSEFLSAPHTPFKPIESPIIHPSEYNHDDDPMDRLNASLKNSKSTTNDPTTNYYYTQKIMHEKEPTTV</sequence>
<name>A0A8H7RC95_9FUNG</name>
<dbReference type="AlphaFoldDB" id="A0A8H7RC95"/>
<evidence type="ECO:0000313" key="4">
    <source>
        <dbReference type="Proteomes" id="UP000603453"/>
    </source>
</evidence>
<evidence type="ECO:0000313" key="3">
    <source>
        <dbReference type="EMBL" id="KAG2208307.1"/>
    </source>
</evidence>
<dbReference type="Gene3D" id="2.30.29.30">
    <property type="entry name" value="Pleckstrin-homology domain (PH domain)/Phosphotyrosine-binding domain (PTB)"/>
    <property type="match status" value="1"/>
</dbReference>
<dbReference type="SUPFAM" id="SSF50729">
    <property type="entry name" value="PH domain-like"/>
    <property type="match status" value="1"/>
</dbReference>
<dbReference type="OrthoDB" id="73680at2759"/>
<dbReference type="Proteomes" id="UP000603453">
    <property type="component" value="Unassembled WGS sequence"/>
</dbReference>
<protein>
    <recommendedName>
        <fullName evidence="2">PH domain-containing protein</fullName>
    </recommendedName>
</protein>